<protein>
    <submittedName>
        <fullName evidence="1">Uncharacterized protein</fullName>
    </submittedName>
</protein>
<organism evidence="1 2">
    <name type="scientific">Paraburkholderia azotifigens</name>
    <dbReference type="NCBI Taxonomy" id="2057004"/>
    <lineage>
        <taxon>Bacteria</taxon>
        <taxon>Pseudomonadati</taxon>
        <taxon>Pseudomonadota</taxon>
        <taxon>Betaproteobacteria</taxon>
        <taxon>Burkholderiales</taxon>
        <taxon>Burkholderiaceae</taxon>
        <taxon>Paraburkholderia</taxon>
    </lineage>
</organism>
<dbReference type="Proteomes" id="UP001481677">
    <property type="component" value="Unassembled WGS sequence"/>
</dbReference>
<dbReference type="RefSeq" id="WP_028370119.1">
    <property type="nucleotide sequence ID" value="NZ_JAZHFZ010000048.1"/>
</dbReference>
<name>A0ABU9REE2_9BURK</name>
<evidence type="ECO:0000313" key="2">
    <source>
        <dbReference type="Proteomes" id="UP001481677"/>
    </source>
</evidence>
<gene>
    <name evidence="1" type="ORF">V4C56_38050</name>
</gene>
<keyword evidence="2" id="KW-1185">Reference proteome</keyword>
<reference evidence="1 2" key="1">
    <citation type="submission" date="2024-01" db="EMBL/GenBank/DDBJ databases">
        <title>The diversity of rhizobia nodulating Mimosa spp. in eleven states of Brazil covering several biomes is determined by host plant, location, and edaphic factors.</title>
        <authorList>
            <person name="Rouws L."/>
            <person name="Barauna A."/>
            <person name="Beukes C."/>
            <person name="De Faria S.M."/>
            <person name="Gross E."/>
            <person name="Dos Reis Junior F.B."/>
            <person name="Simon M."/>
            <person name="Maluk M."/>
            <person name="Odee D.W."/>
            <person name="Kenicer G."/>
            <person name="Young J.P.W."/>
            <person name="Reis V.M."/>
            <person name="Zilli J."/>
            <person name="James E.K."/>
        </authorList>
    </citation>
    <scope>NUCLEOTIDE SEQUENCE [LARGE SCALE GENOMIC DNA]</scope>
    <source>
        <strain evidence="1 2">JPY530</strain>
    </source>
</reference>
<proteinExistence type="predicted"/>
<dbReference type="EMBL" id="JAZHGA010000046">
    <property type="protein sequence ID" value="MEM5345416.1"/>
    <property type="molecule type" value="Genomic_DNA"/>
</dbReference>
<sequence>MSRIETERQTLALTDHHIAQARQLIQAQEASIMKMQEIAIDTCQAEELLSLMQAVLFSFEQHRALIEASISRLQKHEA</sequence>
<accession>A0ABU9REE2</accession>
<evidence type="ECO:0000313" key="1">
    <source>
        <dbReference type="EMBL" id="MEM5345416.1"/>
    </source>
</evidence>
<comment type="caution">
    <text evidence="1">The sequence shown here is derived from an EMBL/GenBank/DDBJ whole genome shotgun (WGS) entry which is preliminary data.</text>
</comment>